<evidence type="ECO:0000313" key="12">
    <source>
        <dbReference type="Proteomes" id="UP000287651"/>
    </source>
</evidence>
<protein>
    <recommendedName>
        <fullName evidence="10">ENTH domain-containing protein</fullName>
    </recommendedName>
</protein>
<gene>
    <name evidence="11" type="ORF">B296_00019347</name>
</gene>
<name>A0A426YKY3_ENSVE</name>
<keyword evidence="8" id="KW-0968">Cytoplasmic vesicle</keyword>
<dbReference type="GO" id="GO:0006900">
    <property type="term" value="P:vesicle budding from membrane"/>
    <property type="evidence" value="ECO:0007669"/>
    <property type="project" value="TreeGrafter"/>
</dbReference>
<dbReference type="GO" id="GO:0030136">
    <property type="term" value="C:clathrin-coated vesicle"/>
    <property type="evidence" value="ECO:0007669"/>
    <property type="project" value="UniProtKB-SubCell"/>
</dbReference>
<dbReference type="InterPro" id="IPR014712">
    <property type="entry name" value="ANTH_dom_sf"/>
</dbReference>
<proteinExistence type="predicted"/>
<dbReference type="GO" id="GO:0005905">
    <property type="term" value="C:clathrin-coated pit"/>
    <property type="evidence" value="ECO:0007669"/>
    <property type="project" value="UniProtKB-SubCell"/>
</dbReference>
<dbReference type="CDD" id="cd16987">
    <property type="entry name" value="ANTH_N_AP180_plant"/>
    <property type="match status" value="1"/>
</dbReference>
<keyword evidence="5" id="KW-0333">Golgi apparatus</keyword>
<dbReference type="InterPro" id="IPR045192">
    <property type="entry name" value="AP180-like"/>
</dbReference>
<evidence type="ECO:0000256" key="2">
    <source>
        <dbReference type="ARBA" id="ARBA00004555"/>
    </source>
</evidence>
<evidence type="ECO:0000256" key="1">
    <source>
        <dbReference type="ARBA" id="ARBA00004132"/>
    </source>
</evidence>
<sequence>MVSMGRGEEESSDGHSSTATMPSVFRQAIGAIKDQTSISLAKFSTNSSNLEVAILKATSHDEVPIDERHLADVLLLSASSPSSAATCLQILSRRISRTSNWVVALKSLVVVFRLLCNGGSQFIHEALAAGDSSPRLLDLSAFRDHSAASSPWDYSAFVRTFAVYLDARLESALLGKLSNLGRRPFMPADVFANMRSPLILGHIEHWQRLLDRAVGTRPTGPAKTNRLVQIALYLVVYGGREDVRVPERPKNLRIPAESIGKFPRERGPEFARDVSDHQAKECSQAEAEVDGSAIGYDGKWQRIDDKRRGNINVRPPRLADSSDLNDQQQQEQQ</sequence>
<feature type="region of interest" description="Disordered" evidence="9">
    <location>
        <begin position="306"/>
        <end position="333"/>
    </location>
</feature>
<dbReference type="GO" id="GO:0005546">
    <property type="term" value="F:phosphatidylinositol-4,5-bisphosphate binding"/>
    <property type="evidence" value="ECO:0007669"/>
    <property type="project" value="TreeGrafter"/>
</dbReference>
<dbReference type="GO" id="GO:0032050">
    <property type="term" value="F:clathrin heavy chain binding"/>
    <property type="evidence" value="ECO:0007669"/>
    <property type="project" value="TreeGrafter"/>
</dbReference>
<evidence type="ECO:0000313" key="11">
    <source>
        <dbReference type="EMBL" id="RRT52431.1"/>
    </source>
</evidence>
<feature type="domain" description="ENTH" evidence="10">
    <location>
        <begin position="42"/>
        <end position="179"/>
    </location>
</feature>
<feature type="compositionally biased region" description="Basic and acidic residues" evidence="9">
    <location>
        <begin position="263"/>
        <end position="280"/>
    </location>
</feature>
<dbReference type="PANTHER" id="PTHR22951:SF75">
    <property type="entry name" value="CLATHRIN COAT ASSEMBLY PROTEIN AP180"/>
    <property type="match status" value="1"/>
</dbReference>
<dbReference type="InterPro" id="IPR008942">
    <property type="entry name" value="ENTH_VHS"/>
</dbReference>
<dbReference type="GO" id="GO:0005545">
    <property type="term" value="F:1-phosphatidylinositol binding"/>
    <property type="evidence" value="ECO:0007669"/>
    <property type="project" value="InterPro"/>
</dbReference>
<comment type="subcellular location">
    <subcellularLocation>
        <location evidence="1">Cytoplasmic vesicle</location>
        <location evidence="1">Clathrin-coated vesicle</location>
    </subcellularLocation>
    <subcellularLocation>
        <location evidence="2">Golgi apparatus</location>
    </subcellularLocation>
    <subcellularLocation>
        <location evidence="3">Membrane</location>
        <location evidence="3">Clathrin-coated pit</location>
    </subcellularLocation>
</comment>
<dbReference type="InterPro" id="IPR048050">
    <property type="entry name" value="ANTH_N_plant"/>
</dbReference>
<dbReference type="Pfam" id="PF07651">
    <property type="entry name" value="ANTH"/>
    <property type="match status" value="1"/>
</dbReference>
<evidence type="ECO:0000256" key="5">
    <source>
        <dbReference type="ARBA" id="ARBA00023034"/>
    </source>
</evidence>
<dbReference type="GO" id="GO:0048268">
    <property type="term" value="P:clathrin coat assembly"/>
    <property type="evidence" value="ECO:0007669"/>
    <property type="project" value="InterPro"/>
</dbReference>
<organism evidence="11 12">
    <name type="scientific">Ensete ventricosum</name>
    <name type="common">Abyssinian banana</name>
    <name type="synonym">Musa ensete</name>
    <dbReference type="NCBI Taxonomy" id="4639"/>
    <lineage>
        <taxon>Eukaryota</taxon>
        <taxon>Viridiplantae</taxon>
        <taxon>Streptophyta</taxon>
        <taxon>Embryophyta</taxon>
        <taxon>Tracheophyta</taxon>
        <taxon>Spermatophyta</taxon>
        <taxon>Magnoliopsida</taxon>
        <taxon>Liliopsida</taxon>
        <taxon>Zingiberales</taxon>
        <taxon>Musaceae</taxon>
        <taxon>Ensete</taxon>
    </lineage>
</organism>
<evidence type="ECO:0000256" key="6">
    <source>
        <dbReference type="ARBA" id="ARBA00023136"/>
    </source>
</evidence>
<dbReference type="Gene3D" id="1.20.58.150">
    <property type="entry name" value="ANTH domain"/>
    <property type="match status" value="1"/>
</dbReference>
<dbReference type="EMBL" id="AMZH03011675">
    <property type="protein sequence ID" value="RRT52431.1"/>
    <property type="molecule type" value="Genomic_DNA"/>
</dbReference>
<evidence type="ECO:0000256" key="4">
    <source>
        <dbReference type="ARBA" id="ARBA00022583"/>
    </source>
</evidence>
<keyword evidence="6" id="KW-0472">Membrane</keyword>
<dbReference type="Proteomes" id="UP000287651">
    <property type="component" value="Unassembled WGS sequence"/>
</dbReference>
<dbReference type="GO" id="GO:0000149">
    <property type="term" value="F:SNARE binding"/>
    <property type="evidence" value="ECO:0007669"/>
    <property type="project" value="TreeGrafter"/>
</dbReference>
<evidence type="ECO:0000256" key="7">
    <source>
        <dbReference type="ARBA" id="ARBA00023176"/>
    </source>
</evidence>
<feature type="region of interest" description="Disordered" evidence="9">
    <location>
        <begin position="263"/>
        <end position="288"/>
    </location>
</feature>
<keyword evidence="7" id="KW-0168">Coated pit</keyword>
<dbReference type="InterPro" id="IPR013809">
    <property type="entry name" value="ENTH"/>
</dbReference>
<keyword evidence="4" id="KW-0254">Endocytosis</keyword>
<dbReference type="SMART" id="SM00273">
    <property type="entry name" value="ENTH"/>
    <property type="match status" value="1"/>
</dbReference>
<accession>A0A426YKY3</accession>
<dbReference type="PANTHER" id="PTHR22951">
    <property type="entry name" value="CLATHRIN ASSEMBLY PROTEIN"/>
    <property type="match status" value="1"/>
</dbReference>
<dbReference type="Gene3D" id="1.25.40.90">
    <property type="match status" value="1"/>
</dbReference>
<evidence type="ECO:0000256" key="3">
    <source>
        <dbReference type="ARBA" id="ARBA00004600"/>
    </source>
</evidence>
<dbReference type="GO" id="GO:0005794">
    <property type="term" value="C:Golgi apparatus"/>
    <property type="evidence" value="ECO:0007669"/>
    <property type="project" value="UniProtKB-SubCell"/>
</dbReference>
<dbReference type="InterPro" id="IPR011417">
    <property type="entry name" value="ANTH_dom"/>
</dbReference>
<evidence type="ECO:0000259" key="10">
    <source>
        <dbReference type="PROSITE" id="PS50942"/>
    </source>
</evidence>
<dbReference type="PROSITE" id="PS50942">
    <property type="entry name" value="ENTH"/>
    <property type="match status" value="1"/>
</dbReference>
<dbReference type="AlphaFoldDB" id="A0A426YKY3"/>
<comment type="caution">
    <text evidence="11">The sequence shown here is derived from an EMBL/GenBank/DDBJ whole genome shotgun (WGS) entry which is preliminary data.</text>
</comment>
<evidence type="ECO:0000256" key="9">
    <source>
        <dbReference type="SAM" id="MobiDB-lite"/>
    </source>
</evidence>
<dbReference type="SUPFAM" id="SSF89009">
    <property type="entry name" value="GAT-like domain"/>
    <property type="match status" value="1"/>
</dbReference>
<dbReference type="SUPFAM" id="SSF48464">
    <property type="entry name" value="ENTH/VHS domain"/>
    <property type="match status" value="1"/>
</dbReference>
<reference evidence="11 12" key="1">
    <citation type="journal article" date="2014" name="Agronomy (Basel)">
        <title>A Draft Genome Sequence for Ensete ventricosum, the Drought-Tolerant Tree Against Hunger.</title>
        <authorList>
            <person name="Harrison J."/>
            <person name="Moore K.A."/>
            <person name="Paszkiewicz K."/>
            <person name="Jones T."/>
            <person name="Grant M."/>
            <person name="Ambacheew D."/>
            <person name="Muzemil S."/>
            <person name="Studholme D.J."/>
        </authorList>
    </citation>
    <scope>NUCLEOTIDE SEQUENCE [LARGE SCALE GENOMIC DNA]</scope>
</reference>
<evidence type="ECO:0000256" key="8">
    <source>
        <dbReference type="ARBA" id="ARBA00023329"/>
    </source>
</evidence>
<dbReference type="GO" id="GO:0072583">
    <property type="term" value="P:clathrin-dependent endocytosis"/>
    <property type="evidence" value="ECO:0007669"/>
    <property type="project" value="InterPro"/>
</dbReference>